<sequence length="337" mass="39188">MKKKGRTLKKNGNVVYFPHIKERLMEKGLDSLQQKKYKESAELLKEALQLGYDQPELYMALILALYESGQYDQARLYCKNLLQEGKGDYYEVIELYIMILIQLNEHEEVVLMLNALFEEQNVPLHKEDHFKQLLSISQKIVSGEQLKTAQEEQVQEEKGKLPLFSGSFQEQLVRIGELAERNIVPFRNELISYLSEEKAHPILQTMVLNVLREHQVNEEVQVVKLGESKKVNPANLTDVFDSSFYKQLLFFAEEMVEQQNPTLFELMKDVIDRHSFLMYPFPVLLPLEEVAFAYYVYASELIGENGNIGEHTNVSEEVLSTHLRRIRELEEISSPNI</sequence>
<organism evidence="1 2">
    <name type="scientific">Bacillus spongiae</name>
    <dbReference type="NCBI Taxonomy" id="2683610"/>
    <lineage>
        <taxon>Bacteria</taxon>
        <taxon>Bacillati</taxon>
        <taxon>Bacillota</taxon>
        <taxon>Bacilli</taxon>
        <taxon>Bacillales</taxon>
        <taxon>Bacillaceae</taxon>
        <taxon>Bacillus</taxon>
    </lineage>
</organism>
<dbReference type="SUPFAM" id="SSF48452">
    <property type="entry name" value="TPR-like"/>
    <property type="match status" value="1"/>
</dbReference>
<dbReference type="SUPFAM" id="SSF116965">
    <property type="entry name" value="Hypothetical protein MPN330"/>
    <property type="match status" value="1"/>
</dbReference>
<dbReference type="Proteomes" id="UP001312865">
    <property type="component" value="Unassembled WGS sequence"/>
</dbReference>
<reference evidence="1 2" key="1">
    <citation type="journal article" date="2018" name="J. Microbiol.">
        <title>Bacillus spongiae sp. nov., isolated from sponge of Jeju Island.</title>
        <authorList>
            <person name="Lee G.E."/>
            <person name="Im W.T."/>
            <person name="Park J.S."/>
        </authorList>
    </citation>
    <scope>NUCLEOTIDE SEQUENCE [LARGE SCALE GENOMIC DNA]</scope>
    <source>
        <strain evidence="1 2">135PIL107-10</strain>
    </source>
</reference>
<keyword evidence="2" id="KW-1185">Reference proteome</keyword>
<evidence type="ECO:0000313" key="1">
    <source>
        <dbReference type="EMBL" id="MEI5905643.1"/>
    </source>
</evidence>
<dbReference type="InterPro" id="IPR011990">
    <property type="entry name" value="TPR-like_helical_dom_sf"/>
</dbReference>
<accession>A0ABU8H8N4</accession>
<proteinExistence type="predicted"/>
<protein>
    <submittedName>
        <fullName evidence="1">Tetratricopeptide repeat protein</fullName>
    </submittedName>
</protein>
<gene>
    <name evidence="1" type="ORF">WAK64_01005</name>
</gene>
<evidence type="ECO:0000313" key="2">
    <source>
        <dbReference type="Proteomes" id="UP001312865"/>
    </source>
</evidence>
<dbReference type="Pfam" id="PF14559">
    <property type="entry name" value="TPR_19"/>
    <property type="match status" value="1"/>
</dbReference>
<dbReference type="Gene3D" id="1.25.40.10">
    <property type="entry name" value="Tetratricopeptide repeat domain"/>
    <property type="match status" value="1"/>
</dbReference>
<dbReference type="RefSeq" id="WP_336585058.1">
    <property type="nucleotide sequence ID" value="NZ_JBBAXC010000001.1"/>
</dbReference>
<comment type="caution">
    <text evidence="1">The sequence shown here is derived from an EMBL/GenBank/DDBJ whole genome shotgun (WGS) entry which is preliminary data.</text>
</comment>
<name>A0ABU8H8N4_9BACI</name>
<dbReference type="EMBL" id="JBBAXC010000001">
    <property type="protein sequence ID" value="MEI5905643.1"/>
    <property type="molecule type" value="Genomic_DNA"/>
</dbReference>